<keyword evidence="11" id="KW-0436">Ligase</keyword>
<evidence type="ECO:0000256" key="20">
    <source>
        <dbReference type="ARBA" id="ARBA00023128"/>
    </source>
</evidence>
<proteinExistence type="inferred from homology"/>
<dbReference type="Pfam" id="PF17759">
    <property type="entry name" value="tRNA_synthFbeta"/>
    <property type="match status" value="1"/>
</dbReference>
<keyword evidence="19" id="KW-0811">Translocation</keyword>
<comment type="subcellular location">
    <subcellularLocation>
        <location evidence="2">Cytoplasm</location>
    </subcellularLocation>
    <subcellularLocation>
        <location evidence="3">Mitochondrion inner membrane</location>
        <topology evidence="3">Peripheral membrane protein</topology>
    </subcellularLocation>
</comment>
<evidence type="ECO:0000256" key="24">
    <source>
        <dbReference type="ARBA" id="ARBA00049255"/>
    </source>
</evidence>
<dbReference type="InterPro" id="IPR009061">
    <property type="entry name" value="DNA-bd_dom_put_sf"/>
</dbReference>
<keyword evidence="18" id="KW-0653">Protein transport</keyword>
<keyword evidence="16" id="KW-0460">Magnesium</keyword>
<dbReference type="Gene3D" id="3.50.40.10">
    <property type="entry name" value="Phenylalanyl-trna Synthetase, Chain B, domain 3"/>
    <property type="match status" value="1"/>
</dbReference>
<evidence type="ECO:0000256" key="12">
    <source>
        <dbReference type="ARBA" id="ARBA00022723"/>
    </source>
</evidence>
<evidence type="ECO:0000256" key="1">
    <source>
        <dbReference type="ARBA" id="ARBA00001946"/>
    </source>
</evidence>
<dbReference type="Gene3D" id="1.10.287.110">
    <property type="entry name" value="DnaJ domain"/>
    <property type="match status" value="1"/>
</dbReference>
<evidence type="ECO:0000256" key="7">
    <source>
        <dbReference type="ARBA" id="ARBA00012814"/>
    </source>
</evidence>
<dbReference type="PANTHER" id="PTHR10947">
    <property type="entry name" value="PHENYLALANYL-TRNA SYNTHETASE BETA CHAIN AND LEUCINE-RICH REPEAT-CONTAINING PROTEIN 47"/>
    <property type="match status" value="1"/>
</dbReference>
<dbReference type="Gene3D" id="3.30.56.10">
    <property type="match status" value="2"/>
</dbReference>
<evidence type="ECO:0000256" key="2">
    <source>
        <dbReference type="ARBA" id="ARBA00004496"/>
    </source>
</evidence>
<dbReference type="GO" id="GO:0000287">
    <property type="term" value="F:magnesium ion binding"/>
    <property type="evidence" value="ECO:0007669"/>
    <property type="project" value="InterPro"/>
</dbReference>
<dbReference type="InterPro" id="IPR005147">
    <property type="entry name" value="tRNA_synthase_B5-dom"/>
</dbReference>
<keyword evidence="10" id="KW-0963">Cytoplasm</keyword>
<dbReference type="PANTHER" id="PTHR10947:SF0">
    <property type="entry name" value="PHENYLALANINE--TRNA LIGASE BETA SUBUNIT"/>
    <property type="match status" value="1"/>
</dbReference>
<dbReference type="Pfam" id="PF03656">
    <property type="entry name" value="Pam16"/>
    <property type="match status" value="1"/>
</dbReference>
<comment type="similarity">
    <text evidence="5">Belongs to the TIM16/PAM16 family.</text>
</comment>
<evidence type="ECO:0000256" key="5">
    <source>
        <dbReference type="ARBA" id="ARBA00008817"/>
    </source>
</evidence>
<keyword evidence="17" id="KW-0648">Protein biosynthesis</keyword>
<dbReference type="SMART" id="SM00873">
    <property type="entry name" value="B3_4"/>
    <property type="match status" value="1"/>
</dbReference>
<dbReference type="InterPro" id="IPR005146">
    <property type="entry name" value="B3/B4_tRNA-bd"/>
</dbReference>
<keyword evidence="12" id="KW-0479">Metal-binding</keyword>
<reference evidence="28" key="1">
    <citation type="submission" date="2016-11" db="UniProtKB">
        <authorList>
            <consortium name="WormBaseParasite"/>
        </authorList>
    </citation>
    <scope>IDENTIFICATION</scope>
</reference>
<feature type="domain" description="B5" evidence="26">
    <location>
        <begin position="439"/>
        <end position="518"/>
    </location>
</feature>
<dbReference type="InterPro" id="IPR041616">
    <property type="entry name" value="PheRS_beta_core"/>
</dbReference>
<dbReference type="SMART" id="SM00874">
    <property type="entry name" value="B5"/>
    <property type="match status" value="1"/>
</dbReference>
<protein>
    <recommendedName>
        <fullName evidence="8">Phenylalanine--tRNA ligase beta subunit</fullName>
        <ecNumber evidence="7">6.1.1.20</ecNumber>
    </recommendedName>
    <alternativeName>
        <fullName evidence="23">Phenylalanyl-tRNA synthetase beta subunit</fullName>
    </alternativeName>
</protein>
<comment type="cofactor">
    <cofactor evidence="1">
        <name>Mg(2+)</name>
        <dbReference type="ChEBI" id="CHEBI:18420"/>
    </cofactor>
</comment>
<evidence type="ECO:0000256" key="25">
    <source>
        <dbReference type="SAM" id="MobiDB-lite"/>
    </source>
</evidence>
<dbReference type="SUPFAM" id="SSF55681">
    <property type="entry name" value="Class II aaRS and biotin synthetases"/>
    <property type="match status" value="1"/>
</dbReference>
<dbReference type="WBParaSite" id="maker-uti_cns_0045402-snap-gene-2.21-mRNA-1">
    <property type="protein sequence ID" value="maker-uti_cns_0045402-snap-gene-2.21-mRNA-1"/>
    <property type="gene ID" value="maker-uti_cns_0045402-snap-gene-2.21"/>
</dbReference>
<dbReference type="Pfam" id="PF03483">
    <property type="entry name" value="B3_4"/>
    <property type="match status" value="1"/>
</dbReference>
<dbReference type="InterPro" id="IPR004531">
    <property type="entry name" value="Phe-tRNA-synth_IIc_bsu_arc_euk"/>
</dbReference>
<dbReference type="Gene3D" id="3.30.930.10">
    <property type="entry name" value="Bira Bifunctional Protein, Domain 2"/>
    <property type="match status" value="1"/>
</dbReference>
<evidence type="ECO:0000313" key="27">
    <source>
        <dbReference type="Proteomes" id="UP000095280"/>
    </source>
</evidence>
<sequence>VGRSIIEIILLGSRVVGRAFAAALREEYAASQQAAKNRQQSSSGSGASDSDQSGTASAISGLSLKEAMQILHVENLEDKSRIQHQYDHLFGVNDRKKGGSFYLQAKVFRAKERIDQEIGQQTVDPIAAFSQRMPVVQIEKAALCQCLNRKDFTDDEVDELCFEFGLELDEVTSEREMLAKEQGDAKAAQMGDQLSDAVIYKIEVPANRYDLLCVEGLSRALMVFQSLAQPPLYKAVQPAAGMKQMRVAPSTAQIRPYVVCAMLRNLSFTPASYKSFIDLQDKLHQTICRQRSLVAIGTHDFDTLTGPFLYEALPPSDIVFKPLNQTKEFSAVELMQLYSGESHLKAYLPIIRDSPVYPVIKDANGVVLSMPPIINGDHSKITLNTKNVFIEATATDAHKASVVLDTLVCAFSQYCSEQFTVEAVQVNYPDGRASIYPSLAYRQVDIQVDYLRKGVGRSDSQLTIDEICNRLTRMCLVAKATSDATVSVTVPPTRHDVLHPCDVLEDLAIAIGYNNLEMSLPPTLCTGKQQPLNSLTDKLRLEVAFAGFTECLTFALCSEKDISERLRLPLDSLPAVRIANPKTLEFQVARTSLLPGILKTVHSNRSLPLPLKLFEIQDVVYKSTDSSGSAVNSRQLAAVYYGKSSGFELIHGLMDRIMQVLGVPVDQYKLSATEVATYFTGRCANVLYKGSSVGTIGVLHPETLAQFDLTLPASAFVFDVE</sequence>
<evidence type="ECO:0000256" key="22">
    <source>
        <dbReference type="ARBA" id="ARBA00023146"/>
    </source>
</evidence>
<evidence type="ECO:0000256" key="8">
    <source>
        <dbReference type="ARBA" id="ARBA00017032"/>
    </source>
</evidence>
<name>A0A1I8J1J9_9PLAT</name>
<evidence type="ECO:0000256" key="18">
    <source>
        <dbReference type="ARBA" id="ARBA00022927"/>
    </source>
</evidence>
<comment type="catalytic activity">
    <reaction evidence="24">
        <text>tRNA(Phe) + L-phenylalanine + ATP = L-phenylalanyl-tRNA(Phe) + AMP + diphosphate + H(+)</text>
        <dbReference type="Rhea" id="RHEA:19413"/>
        <dbReference type="Rhea" id="RHEA-COMP:9668"/>
        <dbReference type="Rhea" id="RHEA-COMP:9699"/>
        <dbReference type="ChEBI" id="CHEBI:15378"/>
        <dbReference type="ChEBI" id="CHEBI:30616"/>
        <dbReference type="ChEBI" id="CHEBI:33019"/>
        <dbReference type="ChEBI" id="CHEBI:58095"/>
        <dbReference type="ChEBI" id="CHEBI:78442"/>
        <dbReference type="ChEBI" id="CHEBI:78531"/>
        <dbReference type="ChEBI" id="CHEBI:456215"/>
        <dbReference type="EC" id="6.1.1.20"/>
    </reaction>
</comment>
<dbReference type="InterPro" id="IPR020825">
    <property type="entry name" value="Phe-tRNA_synthase-like_B3/B4"/>
</dbReference>
<dbReference type="GO" id="GO:0004826">
    <property type="term" value="F:phenylalanine-tRNA ligase activity"/>
    <property type="evidence" value="ECO:0007669"/>
    <property type="project" value="UniProtKB-EC"/>
</dbReference>
<dbReference type="SUPFAM" id="SSF56037">
    <property type="entry name" value="PheT/TilS domain"/>
    <property type="match status" value="1"/>
</dbReference>
<dbReference type="CDD" id="cd00769">
    <property type="entry name" value="PheRS_beta_core"/>
    <property type="match status" value="1"/>
</dbReference>
<feature type="region of interest" description="Disordered" evidence="25">
    <location>
        <begin position="33"/>
        <end position="56"/>
    </location>
</feature>
<evidence type="ECO:0000256" key="17">
    <source>
        <dbReference type="ARBA" id="ARBA00022917"/>
    </source>
</evidence>
<dbReference type="NCBIfam" id="TIGR00471">
    <property type="entry name" value="pheT_arch"/>
    <property type="match status" value="1"/>
</dbReference>
<dbReference type="FunFam" id="1.10.287.110:FF:000006">
    <property type="entry name" value="Import inner membrane translocase subunit TIM16"/>
    <property type="match status" value="1"/>
</dbReference>
<keyword evidence="22" id="KW-0030">Aminoacyl-tRNA synthetase</keyword>
<keyword evidence="13" id="KW-0547">Nucleotide-binding</keyword>
<evidence type="ECO:0000256" key="6">
    <source>
        <dbReference type="ARBA" id="ARBA00011209"/>
    </source>
</evidence>
<keyword evidence="20" id="KW-0496">Mitochondrion</keyword>
<dbReference type="Pfam" id="PF18262">
    <property type="entry name" value="PhetRS_B1"/>
    <property type="match status" value="1"/>
</dbReference>
<evidence type="ECO:0000256" key="19">
    <source>
        <dbReference type="ARBA" id="ARBA00023010"/>
    </source>
</evidence>
<dbReference type="GO" id="GO:0006432">
    <property type="term" value="P:phenylalanyl-tRNA aminoacylation"/>
    <property type="evidence" value="ECO:0007669"/>
    <property type="project" value="InterPro"/>
</dbReference>
<comment type="subunit">
    <text evidence="6">Tetramer of two alpha and two beta subunits.</text>
</comment>
<organism evidence="27 28">
    <name type="scientific">Macrostomum lignano</name>
    <dbReference type="NCBI Taxonomy" id="282301"/>
    <lineage>
        <taxon>Eukaryota</taxon>
        <taxon>Metazoa</taxon>
        <taxon>Spiralia</taxon>
        <taxon>Lophotrochozoa</taxon>
        <taxon>Platyhelminthes</taxon>
        <taxon>Rhabditophora</taxon>
        <taxon>Macrostomorpha</taxon>
        <taxon>Macrostomida</taxon>
        <taxon>Macrostomidae</taxon>
        <taxon>Macrostomum</taxon>
    </lineage>
</organism>
<evidence type="ECO:0000313" key="28">
    <source>
        <dbReference type="WBParaSite" id="maker-uti_cns_0045402-snap-gene-2.21-mRNA-1"/>
    </source>
</evidence>
<dbReference type="InterPro" id="IPR045060">
    <property type="entry name" value="Phe-tRNA-ligase_IIc_bsu"/>
</dbReference>
<evidence type="ECO:0000256" key="9">
    <source>
        <dbReference type="ARBA" id="ARBA00022448"/>
    </source>
</evidence>
<dbReference type="GO" id="GO:0003723">
    <property type="term" value="F:RNA binding"/>
    <property type="evidence" value="ECO:0007669"/>
    <property type="project" value="InterPro"/>
</dbReference>
<evidence type="ECO:0000256" key="21">
    <source>
        <dbReference type="ARBA" id="ARBA00023136"/>
    </source>
</evidence>
<dbReference type="FunFam" id="3.30.930.10:FF:000059">
    <property type="entry name" value="phenylalanine--tRNA ligase beta subunit"/>
    <property type="match status" value="1"/>
</dbReference>
<dbReference type="Pfam" id="PF03484">
    <property type="entry name" value="B5"/>
    <property type="match status" value="1"/>
</dbReference>
<evidence type="ECO:0000259" key="26">
    <source>
        <dbReference type="PROSITE" id="PS51483"/>
    </source>
</evidence>
<evidence type="ECO:0000256" key="11">
    <source>
        <dbReference type="ARBA" id="ARBA00022598"/>
    </source>
</evidence>
<dbReference type="Proteomes" id="UP000095280">
    <property type="component" value="Unplaced"/>
</dbReference>
<feature type="compositionally biased region" description="Low complexity" evidence="25">
    <location>
        <begin position="39"/>
        <end position="56"/>
    </location>
</feature>
<dbReference type="FunFam" id="3.50.40.10:FF:000002">
    <property type="entry name" value="phenylalanine--tRNA ligase beta subunit"/>
    <property type="match status" value="1"/>
</dbReference>
<keyword evidence="21" id="KW-0472">Membrane</keyword>
<accession>A0A1I8J1J9</accession>
<dbReference type="GO" id="GO:0005524">
    <property type="term" value="F:ATP binding"/>
    <property type="evidence" value="ECO:0007669"/>
    <property type="project" value="UniProtKB-KW"/>
</dbReference>
<keyword evidence="14" id="KW-0999">Mitochondrion inner membrane</keyword>
<dbReference type="InterPro" id="IPR045864">
    <property type="entry name" value="aa-tRNA-synth_II/BPL/LPL"/>
</dbReference>
<evidence type="ECO:0000256" key="10">
    <source>
        <dbReference type="ARBA" id="ARBA00022490"/>
    </source>
</evidence>
<dbReference type="GO" id="GO:0005743">
    <property type="term" value="C:mitochondrial inner membrane"/>
    <property type="evidence" value="ECO:0007669"/>
    <property type="project" value="UniProtKB-SubCell"/>
</dbReference>
<dbReference type="GO" id="GO:0009328">
    <property type="term" value="C:phenylalanine-tRNA ligase complex"/>
    <property type="evidence" value="ECO:0007669"/>
    <property type="project" value="TreeGrafter"/>
</dbReference>
<evidence type="ECO:0000256" key="16">
    <source>
        <dbReference type="ARBA" id="ARBA00022842"/>
    </source>
</evidence>
<evidence type="ECO:0000256" key="13">
    <source>
        <dbReference type="ARBA" id="ARBA00022741"/>
    </source>
</evidence>
<evidence type="ECO:0000256" key="3">
    <source>
        <dbReference type="ARBA" id="ARBA00004637"/>
    </source>
</evidence>
<dbReference type="PROSITE" id="PS51483">
    <property type="entry name" value="B5"/>
    <property type="match status" value="1"/>
</dbReference>
<dbReference type="AlphaFoldDB" id="A0A1I8J1J9"/>
<evidence type="ECO:0000256" key="4">
    <source>
        <dbReference type="ARBA" id="ARBA00007438"/>
    </source>
</evidence>
<dbReference type="SUPFAM" id="SSF46955">
    <property type="entry name" value="Putative DNA-binding domain"/>
    <property type="match status" value="2"/>
</dbReference>
<keyword evidence="9" id="KW-0813">Transport</keyword>
<keyword evidence="15" id="KW-0067">ATP-binding</keyword>
<dbReference type="EC" id="6.1.1.20" evidence="7"/>
<evidence type="ECO:0000256" key="15">
    <source>
        <dbReference type="ARBA" id="ARBA00022840"/>
    </source>
</evidence>
<dbReference type="GO" id="GO:0015031">
    <property type="term" value="P:protein transport"/>
    <property type="evidence" value="ECO:0007669"/>
    <property type="project" value="UniProtKB-KW"/>
</dbReference>
<evidence type="ECO:0000256" key="14">
    <source>
        <dbReference type="ARBA" id="ARBA00022792"/>
    </source>
</evidence>
<dbReference type="InterPro" id="IPR040659">
    <property type="entry name" value="PhetRS_B1"/>
</dbReference>
<evidence type="ECO:0000256" key="23">
    <source>
        <dbReference type="ARBA" id="ARBA00033189"/>
    </source>
</evidence>
<dbReference type="InterPro" id="IPR036869">
    <property type="entry name" value="J_dom_sf"/>
</dbReference>
<comment type="similarity">
    <text evidence="4">Belongs to the phenylalanyl-tRNA synthetase beta subunit family. Type 2 subfamily.</text>
</comment>
<keyword evidence="27" id="KW-1185">Reference proteome</keyword>